<organism evidence="2 3">
    <name type="scientific">Halobaculum litoreum</name>
    <dbReference type="NCBI Taxonomy" id="3031998"/>
    <lineage>
        <taxon>Archaea</taxon>
        <taxon>Methanobacteriati</taxon>
        <taxon>Methanobacteriota</taxon>
        <taxon>Stenosarchaea group</taxon>
        <taxon>Halobacteria</taxon>
        <taxon>Halobacteriales</taxon>
        <taxon>Haloferacaceae</taxon>
        <taxon>Halobaculum</taxon>
    </lineage>
</organism>
<evidence type="ECO:0000256" key="1">
    <source>
        <dbReference type="SAM" id="MobiDB-lite"/>
    </source>
</evidence>
<dbReference type="AlphaFoldDB" id="A0ABD5XRS7"/>
<comment type="caution">
    <text evidence="2">The sequence shown here is derived from an EMBL/GenBank/DDBJ whole genome shotgun (WGS) entry which is preliminary data.</text>
</comment>
<reference evidence="2 3" key="1">
    <citation type="journal article" date="2019" name="Int. J. Syst. Evol. Microbiol.">
        <title>The Global Catalogue of Microorganisms (GCM) 10K type strain sequencing project: providing services to taxonomists for standard genome sequencing and annotation.</title>
        <authorList>
            <consortium name="The Broad Institute Genomics Platform"/>
            <consortium name="The Broad Institute Genome Sequencing Center for Infectious Disease"/>
            <person name="Wu L."/>
            <person name="Ma J."/>
        </authorList>
    </citation>
    <scope>NUCLEOTIDE SEQUENCE [LARGE SCALE GENOMIC DNA]</scope>
    <source>
        <strain evidence="2 3">DT92</strain>
    </source>
</reference>
<sequence length="133" mass="14700">MVHGSEMSLTADLISQTLVEHDRDYKSSGVGRVLNNVDNAIDRFTGTVQNARAVLKRSNTDEWDTERLLNAHYYQNHAESIALEAGDPARMPVPLSESRWMIRLMSEIRTAADRSAERQGATIDAGAITGDAE</sequence>
<dbReference type="Proteomes" id="UP001596368">
    <property type="component" value="Unassembled WGS sequence"/>
</dbReference>
<dbReference type="EMBL" id="JBHSZG010000008">
    <property type="protein sequence ID" value="MFC7137868.1"/>
    <property type="molecule type" value="Genomic_DNA"/>
</dbReference>
<protein>
    <submittedName>
        <fullName evidence="2">Uncharacterized protein</fullName>
    </submittedName>
</protein>
<evidence type="ECO:0000313" key="3">
    <source>
        <dbReference type="Proteomes" id="UP001596368"/>
    </source>
</evidence>
<evidence type="ECO:0000313" key="2">
    <source>
        <dbReference type="EMBL" id="MFC7137868.1"/>
    </source>
</evidence>
<proteinExistence type="predicted"/>
<name>A0ABD5XRS7_9EURY</name>
<feature type="region of interest" description="Disordered" evidence="1">
    <location>
        <begin position="113"/>
        <end position="133"/>
    </location>
</feature>
<gene>
    <name evidence="2" type="ORF">ACFQRB_18320</name>
</gene>
<accession>A0ABD5XRS7</accession>
<keyword evidence="3" id="KW-1185">Reference proteome</keyword>